<keyword evidence="1" id="KW-0560">Oxidoreductase</keyword>
<dbReference type="GO" id="GO:0005783">
    <property type="term" value="C:endoplasmic reticulum"/>
    <property type="evidence" value="ECO:0007669"/>
    <property type="project" value="TreeGrafter"/>
</dbReference>
<sequence length="121" mass="13756">MPLFIATKMTAIERSSFFIPSPETYSKASLRVIGYEQVCMPYWPHYVQWCILSALPDALVDWCLLQVFLGRATQGFSIAKCITVLVFFSGDSWYPKEGFHLAGDRKHDLMLHSSSNPATFK</sequence>
<dbReference type="InterPro" id="IPR051019">
    <property type="entry name" value="VLCFA-Steroid_DH"/>
</dbReference>
<accession>A0A5B7C6Z1</accession>
<dbReference type="AlphaFoldDB" id="A0A5B7C6Z1"/>
<reference evidence="2" key="1">
    <citation type="submission" date="2019-08" db="EMBL/GenBank/DDBJ databases">
        <title>Reference gene set and small RNA set construction with multiple tissues from Davidia involucrata Baill.</title>
        <authorList>
            <person name="Yang H."/>
            <person name="Zhou C."/>
            <person name="Li G."/>
            <person name="Wang J."/>
            <person name="Gao P."/>
            <person name="Wang M."/>
            <person name="Wang R."/>
            <person name="Zhao Y."/>
        </authorList>
    </citation>
    <scope>NUCLEOTIDE SEQUENCE</scope>
    <source>
        <tissue evidence="2">Mixed with DoveR01_LX</tissue>
    </source>
</reference>
<dbReference type="PANTHER" id="PTHR43899:SF25">
    <property type="entry name" value="ENOYL-(ACYL CARRIER) REDUCTASE"/>
    <property type="match status" value="1"/>
</dbReference>
<dbReference type="GO" id="GO:0045703">
    <property type="term" value="F:ketoreductase activity"/>
    <property type="evidence" value="ECO:0007669"/>
    <property type="project" value="TreeGrafter"/>
</dbReference>
<dbReference type="PANTHER" id="PTHR43899">
    <property type="entry name" value="RH59310P"/>
    <property type="match status" value="1"/>
</dbReference>
<gene>
    <name evidence="2" type="ORF">Din_046241</name>
</gene>
<proteinExistence type="predicted"/>
<evidence type="ECO:0000313" key="2">
    <source>
        <dbReference type="EMBL" id="MPA76800.1"/>
    </source>
</evidence>
<organism evidence="2">
    <name type="scientific">Davidia involucrata</name>
    <name type="common">Dove tree</name>
    <dbReference type="NCBI Taxonomy" id="16924"/>
    <lineage>
        <taxon>Eukaryota</taxon>
        <taxon>Viridiplantae</taxon>
        <taxon>Streptophyta</taxon>
        <taxon>Embryophyta</taxon>
        <taxon>Tracheophyta</taxon>
        <taxon>Spermatophyta</taxon>
        <taxon>Magnoliopsida</taxon>
        <taxon>eudicotyledons</taxon>
        <taxon>Gunneridae</taxon>
        <taxon>Pentapetalae</taxon>
        <taxon>asterids</taxon>
        <taxon>Cornales</taxon>
        <taxon>Nyssaceae</taxon>
        <taxon>Davidia</taxon>
    </lineage>
</organism>
<evidence type="ECO:0000256" key="1">
    <source>
        <dbReference type="ARBA" id="ARBA00023002"/>
    </source>
</evidence>
<dbReference type="EMBL" id="GHES01046241">
    <property type="protein sequence ID" value="MPA76800.1"/>
    <property type="molecule type" value="Transcribed_RNA"/>
</dbReference>
<protein>
    <submittedName>
        <fullName evidence="2">Uncharacterized protein</fullName>
    </submittedName>
</protein>
<name>A0A5B7C6Z1_DAVIN</name>